<dbReference type="NCBIfam" id="TIGR01097">
    <property type="entry name" value="PhnE"/>
    <property type="match status" value="1"/>
</dbReference>
<comment type="subcellular location">
    <subcellularLocation>
        <location evidence="1 7">Cell membrane</location>
        <topology evidence="1 7">Multi-pass membrane protein</topology>
    </subcellularLocation>
</comment>
<evidence type="ECO:0000256" key="3">
    <source>
        <dbReference type="ARBA" id="ARBA00022475"/>
    </source>
</evidence>
<dbReference type="PANTHER" id="PTHR30043">
    <property type="entry name" value="PHOSPHONATES TRANSPORT SYSTEM PERMEASE PROTEIN"/>
    <property type="match status" value="1"/>
</dbReference>
<comment type="caution">
    <text evidence="9">The sequence shown here is derived from an EMBL/GenBank/DDBJ whole genome shotgun (WGS) entry which is preliminary data.</text>
</comment>
<accession>A0A4S8F6A9</accession>
<evidence type="ECO:0000256" key="6">
    <source>
        <dbReference type="ARBA" id="ARBA00023136"/>
    </source>
</evidence>
<evidence type="ECO:0000313" key="10">
    <source>
        <dbReference type="Proteomes" id="UP000308917"/>
    </source>
</evidence>
<organism evidence="9 10">
    <name type="scientific">Lampropedia puyangensis</name>
    <dbReference type="NCBI Taxonomy" id="1330072"/>
    <lineage>
        <taxon>Bacteria</taxon>
        <taxon>Pseudomonadati</taxon>
        <taxon>Pseudomonadota</taxon>
        <taxon>Betaproteobacteria</taxon>
        <taxon>Burkholderiales</taxon>
        <taxon>Comamonadaceae</taxon>
        <taxon>Lampropedia</taxon>
    </lineage>
</organism>
<protein>
    <submittedName>
        <fullName evidence="9">Phosphonate ABC transporter, permease protein PhnE</fullName>
    </submittedName>
</protein>
<dbReference type="OrthoDB" id="8557224at2"/>
<evidence type="ECO:0000256" key="5">
    <source>
        <dbReference type="ARBA" id="ARBA00022989"/>
    </source>
</evidence>
<reference evidence="9 10" key="1">
    <citation type="journal article" date="2015" name="Antonie Van Leeuwenhoek">
        <title>Lampropedia puyangensis sp. nov., isolated from symptomatic bark of Populus ? euramericana canker and emended description of Lampropedia hyalina (Ehrenberg 1832) Lee et al. 2004.</title>
        <authorList>
            <person name="Li Y."/>
            <person name="Wang T."/>
            <person name="Piao C.G."/>
            <person name="Wang L.F."/>
            <person name="Tian G.Z."/>
            <person name="Zhu T.H."/>
            <person name="Guo M.W."/>
        </authorList>
    </citation>
    <scope>NUCLEOTIDE SEQUENCE [LARGE SCALE GENOMIC DNA]</scope>
    <source>
        <strain evidence="9 10">2-bin</strain>
    </source>
</reference>
<comment type="similarity">
    <text evidence="7">Belongs to the binding-protein-dependent transport system permease family.</text>
</comment>
<dbReference type="InterPro" id="IPR035906">
    <property type="entry name" value="MetI-like_sf"/>
</dbReference>
<keyword evidence="10" id="KW-1185">Reference proteome</keyword>
<dbReference type="EMBL" id="STFG01000006">
    <property type="protein sequence ID" value="THU02607.1"/>
    <property type="molecule type" value="Genomic_DNA"/>
</dbReference>
<proteinExistence type="inferred from homology"/>
<keyword evidence="4 7" id="KW-0812">Transmembrane</keyword>
<dbReference type="GO" id="GO:0005886">
    <property type="term" value="C:plasma membrane"/>
    <property type="evidence" value="ECO:0007669"/>
    <property type="project" value="UniProtKB-SubCell"/>
</dbReference>
<dbReference type="PANTHER" id="PTHR30043:SF1">
    <property type="entry name" value="ABC TRANSPORT SYSTEM PERMEASE PROTEIN P69"/>
    <property type="match status" value="1"/>
</dbReference>
<keyword evidence="3" id="KW-1003">Cell membrane</keyword>
<keyword evidence="6 7" id="KW-0472">Membrane</keyword>
<evidence type="ECO:0000256" key="7">
    <source>
        <dbReference type="RuleBase" id="RU363032"/>
    </source>
</evidence>
<sequence length="277" mass="29975">MASSFPSPPEPLRTSAFWRKRSVKQEVLLFMAWVLGLALVSWAFQVMTKDTIWAFVTDAPRQVQDVGARMLPPDWGFAREIVQPMWETLNIATLGTLLGMALALPVAFLAARNTTPSVRFVRPLALLVIVGSRSINSLIWALLLVAILGPGVLAGIISIALRSIGFIGKLMYEAIEEIDAKQVEAIESTGASRVQVMAWAIAPQTAPTLAGVSLFRWDINIRESTVLGLVGAGGIGVKLEAALGTLAWPKVTLILLAILATVVLSEWLTAKVRKKLI</sequence>
<evidence type="ECO:0000256" key="4">
    <source>
        <dbReference type="ARBA" id="ARBA00022692"/>
    </source>
</evidence>
<dbReference type="Gene3D" id="1.10.3720.10">
    <property type="entry name" value="MetI-like"/>
    <property type="match status" value="1"/>
</dbReference>
<keyword evidence="5 7" id="KW-1133">Transmembrane helix</keyword>
<feature type="transmembrane region" description="Helical" evidence="7">
    <location>
        <begin position="91"/>
        <end position="111"/>
    </location>
</feature>
<feature type="transmembrane region" description="Helical" evidence="7">
    <location>
        <begin position="226"/>
        <end position="247"/>
    </location>
</feature>
<evidence type="ECO:0000256" key="2">
    <source>
        <dbReference type="ARBA" id="ARBA00022448"/>
    </source>
</evidence>
<dbReference type="PROSITE" id="PS50928">
    <property type="entry name" value="ABC_TM1"/>
    <property type="match status" value="1"/>
</dbReference>
<evidence type="ECO:0000259" key="8">
    <source>
        <dbReference type="PROSITE" id="PS50928"/>
    </source>
</evidence>
<dbReference type="Proteomes" id="UP000308917">
    <property type="component" value="Unassembled WGS sequence"/>
</dbReference>
<dbReference type="CDD" id="cd06261">
    <property type="entry name" value="TM_PBP2"/>
    <property type="match status" value="1"/>
</dbReference>
<dbReference type="InterPro" id="IPR000515">
    <property type="entry name" value="MetI-like"/>
</dbReference>
<gene>
    <name evidence="9" type="primary">phnE</name>
    <name evidence="9" type="ORF">E9531_07560</name>
</gene>
<dbReference type="AlphaFoldDB" id="A0A4S8F6A9"/>
<dbReference type="SUPFAM" id="SSF161098">
    <property type="entry name" value="MetI-like"/>
    <property type="match status" value="1"/>
</dbReference>
<evidence type="ECO:0000256" key="1">
    <source>
        <dbReference type="ARBA" id="ARBA00004651"/>
    </source>
</evidence>
<keyword evidence="2 7" id="KW-0813">Transport</keyword>
<dbReference type="GO" id="GO:0015416">
    <property type="term" value="F:ABC-type phosphonate transporter activity"/>
    <property type="evidence" value="ECO:0007669"/>
    <property type="project" value="InterPro"/>
</dbReference>
<feature type="transmembrane region" description="Helical" evidence="7">
    <location>
        <begin position="27"/>
        <end position="44"/>
    </location>
</feature>
<dbReference type="InterPro" id="IPR005769">
    <property type="entry name" value="PhnE/PtxC"/>
</dbReference>
<feature type="domain" description="ABC transmembrane type-1" evidence="8">
    <location>
        <begin position="85"/>
        <end position="269"/>
    </location>
</feature>
<name>A0A4S8F6A9_9BURK</name>
<feature type="transmembrane region" description="Helical" evidence="7">
    <location>
        <begin position="253"/>
        <end position="270"/>
    </location>
</feature>
<evidence type="ECO:0000313" key="9">
    <source>
        <dbReference type="EMBL" id="THU02607.1"/>
    </source>
</evidence>
<dbReference type="Pfam" id="PF00528">
    <property type="entry name" value="BPD_transp_1"/>
    <property type="match status" value="1"/>
</dbReference>